<evidence type="ECO:0000256" key="1">
    <source>
        <dbReference type="SAM" id="SignalP"/>
    </source>
</evidence>
<dbReference type="InterPro" id="IPR033786">
    <property type="entry name" value="TTHB210-like"/>
</dbReference>
<dbReference type="Proteomes" id="UP000010467">
    <property type="component" value="Chromosome"/>
</dbReference>
<sequence>MLKRHAAIMLTMFLLPVAVAGGNNTRAVQGETVSFNGAKVTTWAKLGSNGEIIQVGVTLPLAAVERTPNKMTMMQANFPAEVQQATFLYNVTVEWNPQGHEPAGRYTNPHFDVHYYTIDKAAVRAIDCKDLTVMNASKVPKGWLPAVPPGVPAQAVCVPTMGFHSLPATEFARPGQFQPGLFERVMIVGDYHGSIIFIEPMVTREALLRKQNFTLPVPSLKTIDHNTLVPTRFNAVYDPQRKVYDFVLSDFRMAR</sequence>
<name>L0A2K2_DEIPD</name>
<reference evidence="4" key="1">
    <citation type="submission" date="2012-03" db="EMBL/GenBank/DDBJ databases">
        <title>Complete sequence of chromosome of Deinococcus peraridilitoris DSM 19664.</title>
        <authorList>
            <person name="Lucas S."/>
            <person name="Copeland A."/>
            <person name="Lapidus A."/>
            <person name="Glavina del Rio T."/>
            <person name="Dalin E."/>
            <person name="Tice H."/>
            <person name="Bruce D."/>
            <person name="Goodwin L."/>
            <person name="Pitluck S."/>
            <person name="Peters L."/>
            <person name="Mikhailova N."/>
            <person name="Lu M."/>
            <person name="Kyrpides N."/>
            <person name="Mavromatis K."/>
            <person name="Ivanova N."/>
            <person name="Brettin T."/>
            <person name="Detter J.C."/>
            <person name="Han C."/>
            <person name="Larimer F."/>
            <person name="Land M."/>
            <person name="Hauser L."/>
            <person name="Markowitz V."/>
            <person name="Cheng J.-F."/>
            <person name="Hugenholtz P."/>
            <person name="Woyke T."/>
            <person name="Wu D."/>
            <person name="Pukall R."/>
            <person name="Steenblock K."/>
            <person name="Brambilla E."/>
            <person name="Klenk H.-P."/>
            <person name="Eisen J.A."/>
        </authorList>
    </citation>
    <scope>NUCLEOTIDE SEQUENCE [LARGE SCALE GENOMIC DNA]</scope>
    <source>
        <strain evidence="4">DSM 19664 / LMG 22246 / CIP 109416 / KR-200</strain>
    </source>
</reference>
<dbReference type="AlphaFoldDB" id="L0A2K2"/>
<evidence type="ECO:0000313" key="4">
    <source>
        <dbReference type="Proteomes" id="UP000010467"/>
    </source>
</evidence>
<dbReference type="OrthoDB" id="2867208at2"/>
<dbReference type="RefSeq" id="WP_015235545.1">
    <property type="nucleotide sequence ID" value="NC_019793.1"/>
</dbReference>
<proteinExistence type="predicted"/>
<dbReference type="eggNOG" id="COG1917">
    <property type="taxonomic scope" value="Bacteria"/>
</dbReference>
<gene>
    <name evidence="3" type="ordered locus">Deipe_1718</name>
</gene>
<feature type="signal peptide" evidence="1">
    <location>
        <begin position="1"/>
        <end position="20"/>
    </location>
</feature>
<keyword evidence="4" id="KW-1185">Reference proteome</keyword>
<feature type="domain" description="TTHB210-like" evidence="2">
    <location>
        <begin position="48"/>
        <end position="95"/>
    </location>
</feature>
<dbReference type="STRING" id="937777.Deipe_1718"/>
<dbReference type="HOGENOM" id="CLU_070317_0_0_0"/>
<protein>
    <recommendedName>
        <fullName evidence="2">TTHB210-like domain-containing protein</fullName>
    </recommendedName>
</protein>
<accession>L0A2K2</accession>
<dbReference type="KEGG" id="dpd:Deipe_1718"/>
<evidence type="ECO:0000259" key="2">
    <source>
        <dbReference type="Pfam" id="PF18197"/>
    </source>
</evidence>
<evidence type="ECO:0000313" key="3">
    <source>
        <dbReference type="EMBL" id="AFZ67240.1"/>
    </source>
</evidence>
<feature type="chain" id="PRO_5003939546" description="TTHB210-like domain-containing protein" evidence="1">
    <location>
        <begin position="21"/>
        <end position="255"/>
    </location>
</feature>
<dbReference type="CDD" id="cd11669">
    <property type="entry name" value="TTHB210-like"/>
    <property type="match status" value="1"/>
</dbReference>
<dbReference type="Pfam" id="PF18197">
    <property type="entry name" value="TTHB210-like"/>
    <property type="match status" value="1"/>
</dbReference>
<dbReference type="PATRIC" id="fig|937777.3.peg.1720"/>
<dbReference type="EMBL" id="CP003382">
    <property type="protein sequence ID" value="AFZ67240.1"/>
    <property type="molecule type" value="Genomic_DNA"/>
</dbReference>
<keyword evidence="1" id="KW-0732">Signal</keyword>
<organism evidence="3 4">
    <name type="scientific">Deinococcus peraridilitoris (strain DSM 19664 / LMG 22246 / CIP 109416 / KR-200)</name>
    <dbReference type="NCBI Taxonomy" id="937777"/>
    <lineage>
        <taxon>Bacteria</taxon>
        <taxon>Thermotogati</taxon>
        <taxon>Deinococcota</taxon>
        <taxon>Deinococci</taxon>
        <taxon>Deinococcales</taxon>
        <taxon>Deinococcaceae</taxon>
        <taxon>Deinococcus</taxon>
    </lineage>
</organism>
<dbReference type="InterPro" id="IPR040832">
    <property type="entry name" value="TTHB210-like_dom"/>
</dbReference>